<proteinExistence type="predicted"/>
<sequence length="151" mass="16906">MLMPPDPPYGEAAFRLRRGGMGARLISGQRQGIDFPLINLLLIPGPDMQTILLGWGPQSGPVIYGQSMLNRQSLRRRGKKRAWEKKREGTLCVQLSSSLGSKPPPLAQHRTRQLRPSLYMVQVTTCSGQPVLESRRGPAATDSRRRYLQRS</sequence>
<evidence type="ECO:0000256" key="1">
    <source>
        <dbReference type="SAM" id="MobiDB-lite"/>
    </source>
</evidence>
<dbReference type="EMBL" id="JAINUF010000003">
    <property type="protein sequence ID" value="KAJ8368445.1"/>
    <property type="molecule type" value="Genomic_DNA"/>
</dbReference>
<feature type="region of interest" description="Disordered" evidence="1">
    <location>
        <begin position="131"/>
        <end position="151"/>
    </location>
</feature>
<evidence type="ECO:0000313" key="3">
    <source>
        <dbReference type="Proteomes" id="UP001152622"/>
    </source>
</evidence>
<protein>
    <submittedName>
        <fullName evidence="2">Uncharacterized protein</fullName>
    </submittedName>
</protein>
<comment type="caution">
    <text evidence="2">The sequence shown here is derived from an EMBL/GenBank/DDBJ whole genome shotgun (WGS) entry which is preliminary data.</text>
</comment>
<gene>
    <name evidence="2" type="ORF">SKAU_G00084730</name>
</gene>
<dbReference type="AlphaFoldDB" id="A0A9Q1J3N2"/>
<reference evidence="2" key="1">
    <citation type="journal article" date="2023" name="Science">
        <title>Genome structures resolve the early diversification of teleost fishes.</title>
        <authorList>
            <person name="Parey E."/>
            <person name="Louis A."/>
            <person name="Montfort J."/>
            <person name="Bouchez O."/>
            <person name="Roques C."/>
            <person name="Iampietro C."/>
            <person name="Lluch J."/>
            <person name="Castinel A."/>
            <person name="Donnadieu C."/>
            <person name="Desvignes T."/>
            <person name="Floi Bucao C."/>
            <person name="Jouanno E."/>
            <person name="Wen M."/>
            <person name="Mejri S."/>
            <person name="Dirks R."/>
            <person name="Jansen H."/>
            <person name="Henkel C."/>
            <person name="Chen W.J."/>
            <person name="Zahm M."/>
            <person name="Cabau C."/>
            <person name="Klopp C."/>
            <person name="Thompson A.W."/>
            <person name="Robinson-Rechavi M."/>
            <person name="Braasch I."/>
            <person name="Lecointre G."/>
            <person name="Bobe J."/>
            <person name="Postlethwait J.H."/>
            <person name="Berthelot C."/>
            <person name="Roest Crollius H."/>
            <person name="Guiguen Y."/>
        </authorList>
    </citation>
    <scope>NUCLEOTIDE SEQUENCE</scope>
    <source>
        <strain evidence="2">WJC10195</strain>
    </source>
</reference>
<evidence type="ECO:0000313" key="2">
    <source>
        <dbReference type="EMBL" id="KAJ8368445.1"/>
    </source>
</evidence>
<accession>A0A9Q1J3N2</accession>
<keyword evidence="3" id="KW-1185">Reference proteome</keyword>
<dbReference type="Proteomes" id="UP001152622">
    <property type="component" value="Chromosome 3"/>
</dbReference>
<organism evidence="2 3">
    <name type="scientific">Synaphobranchus kaupii</name>
    <name type="common">Kaup's arrowtooth eel</name>
    <dbReference type="NCBI Taxonomy" id="118154"/>
    <lineage>
        <taxon>Eukaryota</taxon>
        <taxon>Metazoa</taxon>
        <taxon>Chordata</taxon>
        <taxon>Craniata</taxon>
        <taxon>Vertebrata</taxon>
        <taxon>Euteleostomi</taxon>
        <taxon>Actinopterygii</taxon>
        <taxon>Neopterygii</taxon>
        <taxon>Teleostei</taxon>
        <taxon>Anguilliformes</taxon>
        <taxon>Synaphobranchidae</taxon>
        <taxon>Synaphobranchus</taxon>
    </lineage>
</organism>
<name>A0A9Q1J3N2_SYNKA</name>